<dbReference type="AlphaFoldDB" id="A0A7K3LS42"/>
<dbReference type="PANTHER" id="PTHR42973">
    <property type="entry name" value="BINDING OXIDOREDUCTASE, PUTATIVE (AFU_ORTHOLOGUE AFUA_1G17690)-RELATED"/>
    <property type="match status" value="1"/>
</dbReference>
<dbReference type="RefSeq" id="WP_162128839.1">
    <property type="nucleotide sequence ID" value="NZ_JAADZU010000056.1"/>
</dbReference>
<comment type="caution">
    <text evidence="8">The sequence shown here is derived from an EMBL/GenBank/DDBJ whole genome shotgun (WGS) entry which is preliminary data.</text>
</comment>
<dbReference type="GO" id="GO:0071949">
    <property type="term" value="F:FAD binding"/>
    <property type="evidence" value="ECO:0007669"/>
    <property type="project" value="InterPro"/>
</dbReference>
<reference evidence="8 9" key="1">
    <citation type="submission" date="2020-01" db="EMBL/GenBank/DDBJ databases">
        <title>Investigation of new actinobacteria for the biodesulphurisation of diesel fuel.</title>
        <authorList>
            <person name="Athi Narayanan S.M."/>
        </authorList>
    </citation>
    <scope>NUCLEOTIDE SEQUENCE [LARGE SCALE GENOMIC DNA]</scope>
    <source>
        <strain evidence="8 9">213E</strain>
    </source>
</reference>
<evidence type="ECO:0000256" key="1">
    <source>
        <dbReference type="ARBA" id="ARBA00001974"/>
    </source>
</evidence>
<protein>
    <submittedName>
        <fullName evidence="8">FAD-binding oxidoreductase</fullName>
    </submittedName>
</protein>
<dbReference type="InterPro" id="IPR036318">
    <property type="entry name" value="FAD-bd_PCMH-like_sf"/>
</dbReference>
<dbReference type="SUPFAM" id="SSF56176">
    <property type="entry name" value="FAD-binding/transporter-associated domain-like"/>
    <property type="match status" value="1"/>
</dbReference>
<organism evidence="8 9">
    <name type="scientific">Gordonia desulfuricans</name>
    <dbReference type="NCBI Taxonomy" id="89051"/>
    <lineage>
        <taxon>Bacteria</taxon>
        <taxon>Bacillati</taxon>
        <taxon>Actinomycetota</taxon>
        <taxon>Actinomycetes</taxon>
        <taxon>Mycobacteriales</taxon>
        <taxon>Gordoniaceae</taxon>
        <taxon>Gordonia</taxon>
    </lineage>
</organism>
<dbReference type="PROSITE" id="PS51387">
    <property type="entry name" value="FAD_PCMH"/>
    <property type="match status" value="1"/>
</dbReference>
<dbReference type="InterPro" id="IPR050416">
    <property type="entry name" value="FAD-linked_Oxidoreductase"/>
</dbReference>
<evidence type="ECO:0000256" key="3">
    <source>
        <dbReference type="ARBA" id="ARBA00022630"/>
    </source>
</evidence>
<dbReference type="Gene3D" id="3.30.43.10">
    <property type="entry name" value="Uridine Diphospho-n-acetylenolpyruvylglucosamine Reductase, domain 2"/>
    <property type="match status" value="1"/>
</dbReference>
<feature type="domain" description="FAD-binding PCMH-type" evidence="7">
    <location>
        <begin position="61"/>
        <end position="229"/>
    </location>
</feature>
<dbReference type="Proteomes" id="UP000466307">
    <property type="component" value="Unassembled WGS sequence"/>
</dbReference>
<dbReference type="InterPro" id="IPR016169">
    <property type="entry name" value="FAD-bd_PCMH_sub2"/>
</dbReference>
<evidence type="ECO:0000256" key="6">
    <source>
        <dbReference type="SAM" id="MobiDB-lite"/>
    </source>
</evidence>
<keyword evidence="9" id="KW-1185">Reference proteome</keyword>
<comment type="similarity">
    <text evidence="2">Belongs to the oxygen-dependent FAD-linked oxidoreductase family.</text>
</comment>
<dbReference type="PANTHER" id="PTHR42973:SF39">
    <property type="entry name" value="FAD-BINDING PCMH-TYPE DOMAIN-CONTAINING PROTEIN"/>
    <property type="match status" value="1"/>
</dbReference>
<dbReference type="Pfam" id="PF01565">
    <property type="entry name" value="FAD_binding_4"/>
    <property type="match status" value="1"/>
</dbReference>
<dbReference type="Gene3D" id="3.40.462.20">
    <property type="match status" value="1"/>
</dbReference>
<dbReference type="InterPro" id="IPR016166">
    <property type="entry name" value="FAD-bd_PCMH"/>
</dbReference>
<evidence type="ECO:0000313" key="8">
    <source>
        <dbReference type="EMBL" id="NDK91104.1"/>
    </source>
</evidence>
<gene>
    <name evidence="8" type="ORF">GYA93_16160</name>
</gene>
<comment type="cofactor">
    <cofactor evidence="1">
        <name>FAD</name>
        <dbReference type="ChEBI" id="CHEBI:57692"/>
    </cofactor>
</comment>
<keyword evidence="3" id="KW-0285">Flavoprotein</keyword>
<name>A0A7K3LS42_9ACTN</name>
<dbReference type="InterPro" id="IPR006094">
    <property type="entry name" value="Oxid_FAD_bind_N"/>
</dbReference>
<sequence length="475" mass="48988">MTSNEISTPADSPTQSASADGVATTTSLPPFGELAVMLTGTLVLPGDPGWPAASSAWNLAVPQRPAAVVVAESAADVVTAVRFALRHHIRVSAQPGGHGATTALDDTILIRTRGLADIWIDADNAIARVGAGVKWVELQSALDGTGLTGPMGSSGDVSVTGFFLGGGLSMFGRTTGVGAHAVRAAEVVDGLGRHRWIDDSSDPELMWALRGGGGDFAIVTAVELSLTAAPEISGGRLVFPATDAPTVWRAYAEITGTAPDELTLFASMLHFPPIPELPEEIRGQSLCAVDAVYLGSVDALDALLVPIRAAGIVVRDTVRPLAPGEVGTVCEEPDDPSPAYLGTTTLGRFDDDVIDTILARAATPACGVLQVQIRHLGGALLTPSENAVCRRITAAYSVMAMTMVPVPEAMPAAHASVAAILADVEEFYGGPLSVSMLGDNDPLAAAFSPEVIARLRVAKNAADPDGVFRSSRPVI</sequence>
<keyword evidence="5" id="KW-0560">Oxidoreductase</keyword>
<dbReference type="EMBL" id="JAADZU010000056">
    <property type="protein sequence ID" value="NDK91104.1"/>
    <property type="molecule type" value="Genomic_DNA"/>
</dbReference>
<accession>A0A7K3LS42</accession>
<proteinExistence type="inferred from homology"/>
<evidence type="ECO:0000256" key="5">
    <source>
        <dbReference type="ARBA" id="ARBA00023002"/>
    </source>
</evidence>
<evidence type="ECO:0000256" key="4">
    <source>
        <dbReference type="ARBA" id="ARBA00022827"/>
    </source>
</evidence>
<dbReference type="Gene3D" id="3.30.465.10">
    <property type="match status" value="1"/>
</dbReference>
<evidence type="ECO:0000259" key="7">
    <source>
        <dbReference type="PROSITE" id="PS51387"/>
    </source>
</evidence>
<evidence type="ECO:0000256" key="2">
    <source>
        <dbReference type="ARBA" id="ARBA00005466"/>
    </source>
</evidence>
<dbReference type="InterPro" id="IPR016167">
    <property type="entry name" value="FAD-bd_PCMH_sub1"/>
</dbReference>
<dbReference type="GO" id="GO:0016491">
    <property type="term" value="F:oxidoreductase activity"/>
    <property type="evidence" value="ECO:0007669"/>
    <property type="project" value="UniProtKB-KW"/>
</dbReference>
<evidence type="ECO:0000313" key="9">
    <source>
        <dbReference type="Proteomes" id="UP000466307"/>
    </source>
</evidence>
<keyword evidence="4" id="KW-0274">FAD</keyword>
<feature type="region of interest" description="Disordered" evidence="6">
    <location>
        <begin position="1"/>
        <end position="24"/>
    </location>
</feature>